<name>A0A3B1B4U0_9ZZZZ</name>
<keyword evidence="1" id="KW-0436">Ligase</keyword>
<organism evidence="1">
    <name type="scientific">hydrothermal vent metagenome</name>
    <dbReference type="NCBI Taxonomy" id="652676"/>
    <lineage>
        <taxon>unclassified sequences</taxon>
        <taxon>metagenomes</taxon>
        <taxon>ecological metagenomes</taxon>
    </lineage>
</organism>
<dbReference type="PANTHER" id="PTHR15004:SF0">
    <property type="entry name" value="GLUTAMYL-TRNA(GLN) AMIDOTRANSFERASE SUBUNIT C, MITOCHONDRIAL"/>
    <property type="match status" value="1"/>
</dbReference>
<dbReference type="GO" id="GO:0016740">
    <property type="term" value="F:transferase activity"/>
    <property type="evidence" value="ECO:0007669"/>
    <property type="project" value="UniProtKB-KW"/>
</dbReference>
<sequence>MSLEKNDIEKIAHLARLGIHDADIPDYARNLSDILDLVEQMSAVDTRGVTPMAHPLDAQQRLRADEVTEVNQREQLQANAPQMEAGLFLVPQVIE</sequence>
<dbReference type="GO" id="GO:0070681">
    <property type="term" value="P:glutaminyl-tRNAGln biosynthesis via transamidation"/>
    <property type="evidence" value="ECO:0007669"/>
    <property type="project" value="TreeGrafter"/>
</dbReference>
<dbReference type="HAMAP" id="MF_00122">
    <property type="entry name" value="GatC"/>
    <property type="match status" value="1"/>
</dbReference>
<dbReference type="GO" id="GO:0006450">
    <property type="term" value="P:regulation of translational fidelity"/>
    <property type="evidence" value="ECO:0007669"/>
    <property type="project" value="InterPro"/>
</dbReference>
<evidence type="ECO:0000313" key="1">
    <source>
        <dbReference type="EMBL" id="VAX05300.1"/>
    </source>
</evidence>
<dbReference type="AlphaFoldDB" id="A0A3B1B4U0"/>
<dbReference type="SUPFAM" id="SSF141000">
    <property type="entry name" value="Glu-tRNAGln amidotransferase C subunit"/>
    <property type="match status" value="1"/>
</dbReference>
<dbReference type="Pfam" id="PF02686">
    <property type="entry name" value="GatC"/>
    <property type="match status" value="1"/>
</dbReference>
<gene>
    <name evidence="1" type="ORF">MNBD_GAMMA19-1036</name>
</gene>
<accession>A0A3B1B4U0</accession>
<protein>
    <submittedName>
        <fullName evidence="1">Aspartyl-tRNA(Asn) amidotransferase subunit C @ Glutamyl-tRNA(Gln) amidotransferase subunit C</fullName>
        <ecNumber evidence="1">6.3.5.6</ecNumber>
        <ecNumber evidence="1">6.3.5.7</ecNumber>
    </submittedName>
</protein>
<dbReference type="Gene3D" id="1.10.20.60">
    <property type="entry name" value="Glu-tRNAGln amidotransferase C subunit, N-terminal domain"/>
    <property type="match status" value="1"/>
</dbReference>
<keyword evidence="1" id="KW-0808">Transferase</keyword>
<dbReference type="EC" id="6.3.5.7" evidence="1"/>
<dbReference type="GO" id="GO:0050566">
    <property type="term" value="F:asparaginyl-tRNA synthase (glutamine-hydrolyzing) activity"/>
    <property type="evidence" value="ECO:0007669"/>
    <property type="project" value="UniProtKB-EC"/>
</dbReference>
<dbReference type="GO" id="GO:0050567">
    <property type="term" value="F:glutaminyl-tRNA synthase (glutamine-hydrolyzing) activity"/>
    <property type="evidence" value="ECO:0007669"/>
    <property type="project" value="UniProtKB-EC"/>
</dbReference>
<dbReference type="InterPro" id="IPR036113">
    <property type="entry name" value="Asp/Glu-ADT_sf_sub_c"/>
</dbReference>
<dbReference type="EMBL" id="UOFV01000529">
    <property type="protein sequence ID" value="VAX05300.1"/>
    <property type="molecule type" value="Genomic_DNA"/>
</dbReference>
<reference evidence="1" key="1">
    <citation type="submission" date="2018-06" db="EMBL/GenBank/DDBJ databases">
        <authorList>
            <person name="Zhirakovskaya E."/>
        </authorList>
    </citation>
    <scope>NUCLEOTIDE SEQUENCE</scope>
</reference>
<dbReference type="InterPro" id="IPR003837">
    <property type="entry name" value="GatC"/>
</dbReference>
<dbReference type="EC" id="6.3.5.6" evidence="1"/>
<proteinExistence type="inferred from homology"/>
<dbReference type="PANTHER" id="PTHR15004">
    <property type="entry name" value="GLUTAMYL-TRNA(GLN) AMIDOTRANSFERASE SUBUNIT C, MITOCHONDRIAL"/>
    <property type="match status" value="1"/>
</dbReference>
<dbReference type="NCBIfam" id="TIGR00135">
    <property type="entry name" value="gatC"/>
    <property type="match status" value="1"/>
</dbReference>